<gene>
    <name evidence="2" type="ORF">SAMN06265370_1185</name>
</gene>
<dbReference type="RefSeq" id="WP_089272628.1">
    <property type="nucleotide sequence ID" value="NZ_FZNN01000018.1"/>
</dbReference>
<keyword evidence="1" id="KW-0732">Signal</keyword>
<evidence type="ECO:0000256" key="1">
    <source>
        <dbReference type="SAM" id="SignalP"/>
    </source>
</evidence>
<proteinExistence type="predicted"/>
<dbReference type="AlphaFoldDB" id="A0A238YKH6"/>
<dbReference type="Proteomes" id="UP000198417">
    <property type="component" value="Unassembled WGS sequence"/>
</dbReference>
<protein>
    <recommendedName>
        <fullName evidence="4">Beta-barrel porin 2</fullName>
    </recommendedName>
</protein>
<dbReference type="OrthoDB" id="7756354at2"/>
<dbReference type="EMBL" id="FZNN01000018">
    <property type="protein sequence ID" value="SNR71756.1"/>
    <property type="molecule type" value="Genomic_DNA"/>
</dbReference>
<sequence>MTQLWNKVSARFPALIAATLITAASVPAPAVAQSYETGGIQLTFGVLLSSSAEDNRAMASESAGNSTESTARLSLGLLSETRTQRLALDLNGKLRALDMPDGSSQGNGFADPGLSFSYDRSSINASLALSASLRESELSQDSLDEDGLDFVTGTATRRQTGAEASLNWGENSPLGFGTFARIQNTTYRDGTASGLDDTALDDNTRRTLGASARMNLDPVRRLELGLTWSDFEQDSVPGRREALSLNTSVTQDLIAGTITANLNITDTEDGERYSATVGRSRALPLGSLSGQIGLSRSASGDTYLSGGLDLSRDLVRGALTFGLSRAVSSSDTEDNEVLRTRASLGLTQDLTPVSGIRFGLNVSQSEETASGAETSGADFGVTYNRELPSDWTFATGYNHRIREADSGDTARSNRVFLQLQRSFVTRF</sequence>
<accession>A0A238YKH6</accession>
<feature type="chain" id="PRO_5012014570" description="Beta-barrel porin 2" evidence="1">
    <location>
        <begin position="33"/>
        <end position="427"/>
    </location>
</feature>
<organism evidence="2 3">
    <name type="scientific">Puniceibacterium sediminis</name>
    <dbReference type="NCBI Taxonomy" id="1608407"/>
    <lineage>
        <taxon>Bacteria</taxon>
        <taxon>Pseudomonadati</taxon>
        <taxon>Pseudomonadota</taxon>
        <taxon>Alphaproteobacteria</taxon>
        <taxon>Rhodobacterales</taxon>
        <taxon>Paracoccaceae</taxon>
        <taxon>Puniceibacterium</taxon>
    </lineage>
</organism>
<name>A0A238YKH6_9RHOB</name>
<keyword evidence="3" id="KW-1185">Reference proteome</keyword>
<feature type="signal peptide" evidence="1">
    <location>
        <begin position="1"/>
        <end position="32"/>
    </location>
</feature>
<reference evidence="2 3" key="1">
    <citation type="submission" date="2017-06" db="EMBL/GenBank/DDBJ databases">
        <authorList>
            <person name="Kim H.J."/>
            <person name="Triplett B.A."/>
        </authorList>
    </citation>
    <scope>NUCLEOTIDE SEQUENCE [LARGE SCALE GENOMIC DNA]</scope>
    <source>
        <strain evidence="2 3">DSM 29052</strain>
    </source>
</reference>
<evidence type="ECO:0000313" key="3">
    <source>
        <dbReference type="Proteomes" id="UP000198417"/>
    </source>
</evidence>
<evidence type="ECO:0008006" key="4">
    <source>
        <dbReference type="Google" id="ProtNLM"/>
    </source>
</evidence>
<evidence type="ECO:0000313" key="2">
    <source>
        <dbReference type="EMBL" id="SNR71756.1"/>
    </source>
</evidence>